<proteinExistence type="inferred from homology"/>
<evidence type="ECO:0000256" key="8">
    <source>
        <dbReference type="SAM" id="MobiDB-lite"/>
    </source>
</evidence>
<dbReference type="Gene3D" id="3.30.56.30">
    <property type="entry name" value="Signal recognition particle, SRP19-like subunit"/>
    <property type="match status" value="1"/>
</dbReference>
<dbReference type="RefSeq" id="XP_018211103.1">
    <property type="nucleotide sequence ID" value="XM_018356581.1"/>
</dbReference>
<feature type="compositionally biased region" description="Polar residues" evidence="8">
    <location>
        <begin position="41"/>
        <end position="65"/>
    </location>
</feature>
<reference evidence="9" key="2">
    <citation type="submission" date="2021-01" db="EMBL/GenBank/DDBJ databases">
        <authorList>
            <person name="Schikora-Tamarit M.A."/>
        </authorList>
    </citation>
    <scope>NUCLEOTIDE SEQUENCE</scope>
    <source>
        <strain evidence="9">NCAIM Y.01608</strain>
    </source>
</reference>
<keyword evidence="5" id="KW-0687">Ribonucleoprotein</keyword>
<dbReference type="EMBL" id="JAEUBD010001266">
    <property type="protein sequence ID" value="KAH3662700.1"/>
    <property type="molecule type" value="Genomic_DNA"/>
</dbReference>
<comment type="similarity">
    <text evidence="2">Belongs to the SRP19 family.</text>
</comment>
<evidence type="ECO:0000313" key="10">
    <source>
        <dbReference type="Proteomes" id="UP000788993"/>
    </source>
</evidence>
<comment type="subcellular location">
    <subcellularLocation>
        <location evidence="1">Cytoplasm</location>
    </subcellularLocation>
</comment>
<evidence type="ECO:0000313" key="9">
    <source>
        <dbReference type="EMBL" id="KAH3662700.1"/>
    </source>
</evidence>
<evidence type="ECO:0000256" key="2">
    <source>
        <dbReference type="ARBA" id="ARBA00008910"/>
    </source>
</evidence>
<dbReference type="OrthoDB" id="2190947at2759"/>
<organism evidence="9 10">
    <name type="scientific">Ogataea polymorpha</name>
    <dbReference type="NCBI Taxonomy" id="460523"/>
    <lineage>
        <taxon>Eukaryota</taxon>
        <taxon>Fungi</taxon>
        <taxon>Dikarya</taxon>
        <taxon>Ascomycota</taxon>
        <taxon>Saccharomycotina</taxon>
        <taxon>Pichiomycetes</taxon>
        <taxon>Pichiales</taxon>
        <taxon>Pichiaceae</taxon>
        <taxon>Ogataea</taxon>
    </lineage>
</organism>
<feature type="region of interest" description="Disordered" evidence="8">
    <location>
        <begin position="1"/>
        <end position="65"/>
    </location>
</feature>
<evidence type="ECO:0000256" key="6">
    <source>
        <dbReference type="ARBA" id="ARBA00060225"/>
    </source>
</evidence>
<evidence type="ECO:0000256" key="7">
    <source>
        <dbReference type="ARBA" id="ARBA00068261"/>
    </source>
</evidence>
<evidence type="ECO:0000256" key="4">
    <source>
        <dbReference type="ARBA" id="ARBA00023135"/>
    </source>
</evidence>
<dbReference type="GO" id="GO:0006617">
    <property type="term" value="P:SRP-dependent cotranslational protein targeting to membrane, signal sequence recognition"/>
    <property type="evidence" value="ECO:0007669"/>
    <property type="project" value="EnsemblFungi"/>
</dbReference>
<dbReference type="GO" id="GO:0005786">
    <property type="term" value="C:signal recognition particle, endoplasmic reticulum targeting"/>
    <property type="evidence" value="ECO:0007669"/>
    <property type="project" value="UniProtKB-KW"/>
</dbReference>
<feature type="compositionally biased region" description="Acidic residues" evidence="8">
    <location>
        <begin position="1"/>
        <end position="24"/>
    </location>
</feature>
<accession>A0A1B7SI82</accession>
<dbReference type="SUPFAM" id="SSF69695">
    <property type="entry name" value="SRP19"/>
    <property type="match status" value="1"/>
</dbReference>
<dbReference type="InterPro" id="IPR002778">
    <property type="entry name" value="Signal_recog_particle_SRP19"/>
</dbReference>
<keyword evidence="3" id="KW-0963">Cytoplasm</keyword>
<comment type="caution">
    <text evidence="9">The sequence shown here is derived from an EMBL/GenBank/DDBJ whole genome shotgun (WGS) entry which is preliminary data.</text>
</comment>
<dbReference type="PANTHER" id="PTHR17453:SF0">
    <property type="entry name" value="SIGNAL RECOGNITION PARTICLE 19 KDA PROTEIN"/>
    <property type="match status" value="1"/>
</dbReference>
<keyword evidence="10" id="KW-1185">Reference proteome</keyword>
<dbReference type="FunFam" id="3.30.56.30:FF:000003">
    <property type="entry name" value="Signal recognition particle SEC65 subunit"/>
    <property type="match status" value="1"/>
</dbReference>
<dbReference type="Pfam" id="PF01922">
    <property type="entry name" value="SRP19"/>
    <property type="match status" value="1"/>
</dbReference>
<dbReference type="InterPro" id="IPR036521">
    <property type="entry name" value="SRP19-like_sf"/>
</dbReference>
<comment type="function">
    <text evidence="6">Signal-recognition-particle assembly has a crucial role in targeting secretory proteins to the rough endoplasmic reticulum membrane. It must be involved intimately in the translocation of a wide variety of protein substrates.</text>
</comment>
<dbReference type="GO" id="GO:0008312">
    <property type="term" value="F:7S RNA binding"/>
    <property type="evidence" value="ECO:0007669"/>
    <property type="project" value="EnsemblFungi"/>
</dbReference>
<feature type="compositionally biased region" description="Basic residues" evidence="8">
    <location>
        <begin position="246"/>
        <end position="255"/>
    </location>
</feature>
<evidence type="ECO:0000256" key="1">
    <source>
        <dbReference type="ARBA" id="ARBA00004496"/>
    </source>
</evidence>
<dbReference type="PANTHER" id="PTHR17453">
    <property type="entry name" value="SIGNAL RECOGNITION PARTICLE 19 KD PROTEIN"/>
    <property type="match status" value="1"/>
</dbReference>
<keyword evidence="4" id="KW-0733">Signal recognition particle</keyword>
<dbReference type="Proteomes" id="UP000788993">
    <property type="component" value="Unassembled WGS sequence"/>
</dbReference>
<dbReference type="AlphaFoldDB" id="A0A1B7SI82"/>
<evidence type="ECO:0000256" key="3">
    <source>
        <dbReference type="ARBA" id="ARBA00022490"/>
    </source>
</evidence>
<reference evidence="9" key="1">
    <citation type="journal article" date="2021" name="Open Biol.">
        <title>Shared evolutionary footprints suggest mitochondrial oxidative damage underlies multiple complex I losses in fungi.</title>
        <authorList>
            <person name="Schikora-Tamarit M.A."/>
            <person name="Marcet-Houben M."/>
            <person name="Nosek J."/>
            <person name="Gabaldon T."/>
        </authorList>
    </citation>
    <scope>NUCLEOTIDE SEQUENCE</scope>
    <source>
        <strain evidence="9">NCAIM Y.01608</strain>
    </source>
</reference>
<sequence>MPKLEDIEDIEDVDDLDMDLAEFDPDLRTPIAPAKPKPSVVRSQDQEPPSFQPSFNSKTSDIRQQMRTHDQLSEEELAELKSMQLIYPCYFDLNRSVKEGRRVPLDHCVENPLAKTILDACRHLNLAAVLEPEKSHPQDFGNPGRVRVGLKYKGQQVNPTIKTKRALLLKISEYLENHPTTLDTVKELPGPPELMQGYEPMEVSKVKKFKMNTIVPLHSPLTMKNPQTASAYIKTPQTGTSAPKIPKPKVQRIRA</sequence>
<evidence type="ECO:0000256" key="5">
    <source>
        <dbReference type="ARBA" id="ARBA00023274"/>
    </source>
</evidence>
<protein>
    <recommendedName>
        <fullName evidence="7">Signal recognition particle SEC65 subunit</fullName>
    </recommendedName>
</protein>
<gene>
    <name evidence="9" type="ORF">OGATHE_004276</name>
</gene>
<feature type="region of interest" description="Disordered" evidence="8">
    <location>
        <begin position="233"/>
        <end position="255"/>
    </location>
</feature>
<name>A0A1B7SI82_9ASCO</name>